<feature type="transmembrane region" description="Helical" evidence="1">
    <location>
        <begin position="80"/>
        <end position="100"/>
    </location>
</feature>
<keyword evidence="1" id="KW-0812">Transmembrane</keyword>
<feature type="transmembrane region" description="Helical" evidence="1">
    <location>
        <begin position="39"/>
        <end position="60"/>
    </location>
</feature>
<reference evidence="3" key="1">
    <citation type="submission" date="2016-10" db="EMBL/GenBank/DDBJ databases">
        <authorList>
            <person name="Varghese N."/>
            <person name="Submissions S."/>
        </authorList>
    </citation>
    <scope>NUCLEOTIDE SEQUENCE [LARGE SCALE GENOMIC DNA]</scope>
    <source>
        <strain evidence="3">CGMCC 1.8711</strain>
    </source>
</reference>
<sequence>MSLWVDVARVASAANVVLLLALASVWGRNYLQFRSKHPLGLLIFAVFLLAQNALALYMYLVDPTLSGWFSTAVPVIVWRLMMLLHVFETVGLLFLAWITFD</sequence>
<dbReference type="EMBL" id="FOYS01000003">
    <property type="protein sequence ID" value="SFR51388.1"/>
    <property type="molecule type" value="Genomic_DNA"/>
</dbReference>
<organism evidence="2 3">
    <name type="scientific">Halogeometricum limi</name>
    <dbReference type="NCBI Taxonomy" id="555875"/>
    <lineage>
        <taxon>Archaea</taxon>
        <taxon>Methanobacteriati</taxon>
        <taxon>Methanobacteriota</taxon>
        <taxon>Stenosarchaea group</taxon>
        <taxon>Halobacteria</taxon>
        <taxon>Halobacteriales</taxon>
        <taxon>Haloferacaceae</taxon>
        <taxon>Halogeometricum</taxon>
    </lineage>
</organism>
<evidence type="ECO:0000313" key="3">
    <source>
        <dbReference type="Proteomes" id="UP000243250"/>
    </source>
</evidence>
<name>A0A1I6HAI0_9EURY</name>
<dbReference type="Proteomes" id="UP000243250">
    <property type="component" value="Unassembled WGS sequence"/>
</dbReference>
<keyword evidence="1" id="KW-1133">Transmembrane helix</keyword>
<evidence type="ECO:0000313" key="2">
    <source>
        <dbReference type="EMBL" id="SFR51388.1"/>
    </source>
</evidence>
<keyword evidence="1" id="KW-0472">Membrane</keyword>
<evidence type="ECO:0000256" key="1">
    <source>
        <dbReference type="SAM" id="Phobius"/>
    </source>
</evidence>
<feature type="transmembrane region" description="Helical" evidence="1">
    <location>
        <begin position="6"/>
        <end position="27"/>
    </location>
</feature>
<dbReference type="RefSeq" id="WP_089880019.1">
    <property type="nucleotide sequence ID" value="NZ_FOYS01000003.1"/>
</dbReference>
<proteinExistence type="predicted"/>
<gene>
    <name evidence="2" type="ORF">SAMN04488124_1977</name>
</gene>
<keyword evidence="3" id="KW-1185">Reference proteome</keyword>
<dbReference type="Pfam" id="PF26119">
    <property type="entry name" value="DUF8036"/>
    <property type="match status" value="1"/>
</dbReference>
<dbReference type="OrthoDB" id="205211at2157"/>
<protein>
    <submittedName>
        <fullName evidence="2">Uncharacterized protein</fullName>
    </submittedName>
</protein>
<dbReference type="InterPro" id="IPR058349">
    <property type="entry name" value="DUF8036"/>
</dbReference>
<accession>A0A1I6HAI0</accession>
<dbReference type="AlphaFoldDB" id="A0A1I6HAI0"/>
<dbReference type="STRING" id="555875.SAMN04488124_1977"/>